<reference evidence="1" key="2">
    <citation type="journal article" date="2008" name="Genome Biol.">
        <title>Improved genome assembly and evidence-based global gene model set for the chordate Ciona intestinalis: new insight into intron and operon populations.</title>
        <authorList>
            <person name="Satou Y."/>
            <person name="Mineta K."/>
            <person name="Ogasawara M."/>
            <person name="Sasakura Y."/>
            <person name="Shoguchi E."/>
            <person name="Ueno K."/>
            <person name="Yamada L."/>
            <person name="Matsumoto J."/>
            <person name="Wasserscheid J."/>
            <person name="Dewar K."/>
            <person name="Wiley G.B."/>
            <person name="Macmil S.L."/>
            <person name="Roe B.A."/>
            <person name="Zeller R.W."/>
            <person name="Hastings K.E."/>
            <person name="Lemaire P."/>
            <person name="Lindquist E."/>
            <person name="Endo T."/>
            <person name="Hotta K."/>
            <person name="Inaba K."/>
        </authorList>
    </citation>
    <scope>NUCLEOTIDE SEQUENCE [LARGE SCALE GENOMIC DNA]</scope>
    <source>
        <strain evidence="1">wild type</strain>
    </source>
</reference>
<organism evidence="1 2">
    <name type="scientific">Ciona intestinalis</name>
    <name type="common">Transparent sea squirt</name>
    <name type="synonym">Ascidia intestinalis</name>
    <dbReference type="NCBI Taxonomy" id="7719"/>
    <lineage>
        <taxon>Eukaryota</taxon>
        <taxon>Metazoa</taxon>
        <taxon>Chordata</taxon>
        <taxon>Tunicata</taxon>
        <taxon>Ascidiacea</taxon>
        <taxon>Phlebobranchia</taxon>
        <taxon>Cionidae</taxon>
        <taxon>Ciona</taxon>
    </lineage>
</organism>
<dbReference type="Proteomes" id="UP000008144">
    <property type="component" value="Chromosome 8"/>
</dbReference>
<reference evidence="1" key="3">
    <citation type="submission" date="2025-08" db="UniProtKB">
        <authorList>
            <consortium name="Ensembl"/>
        </authorList>
    </citation>
    <scope>IDENTIFICATION</scope>
</reference>
<keyword evidence="2" id="KW-1185">Reference proteome</keyword>
<name>F7BNJ8_CIOIN</name>
<dbReference type="AlphaFoldDB" id="F7BNJ8"/>
<evidence type="ECO:0000313" key="1">
    <source>
        <dbReference type="Ensembl" id="ENSCINP00000024178.1"/>
    </source>
</evidence>
<accession>F7BNJ8</accession>
<dbReference type="HOGENOM" id="CLU_1630777_0_0_1"/>
<reference evidence="1" key="4">
    <citation type="submission" date="2025-09" db="UniProtKB">
        <authorList>
            <consortium name="Ensembl"/>
        </authorList>
    </citation>
    <scope>IDENTIFICATION</scope>
</reference>
<proteinExistence type="predicted"/>
<dbReference type="InParanoid" id="F7BNJ8"/>
<dbReference type="EMBL" id="EAAA01002761">
    <property type="status" value="NOT_ANNOTATED_CDS"/>
    <property type="molecule type" value="Genomic_DNA"/>
</dbReference>
<sequence length="163" mass="18540">RRRGTCAHSALTKAWSSKAWSTWSSDLWNTWSSNLWNAWSSNSWSAWDRNRGDAWVDNFSLTWDGQGFWLAWLENGYWWCAWRKGCNEVDTWRTGCWCDSTSEVTCLERRGKVSSGKGLPYDSVVVSGDGFAIFSNDSVSEFDWSGKGFWASGFHECGSSCHG</sequence>
<evidence type="ECO:0000313" key="2">
    <source>
        <dbReference type="Proteomes" id="UP000008144"/>
    </source>
</evidence>
<dbReference type="Ensembl" id="ENSCINT00000024424.1">
    <property type="protein sequence ID" value="ENSCINP00000024178.1"/>
    <property type="gene ID" value="ENSCING00000013115.2"/>
</dbReference>
<reference evidence="2" key="1">
    <citation type="journal article" date="2002" name="Science">
        <title>The draft genome of Ciona intestinalis: insights into chordate and vertebrate origins.</title>
        <authorList>
            <person name="Dehal P."/>
            <person name="Satou Y."/>
            <person name="Campbell R.K."/>
            <person name="Chapman J."/>
            <person name="Degnan B."/>
            <person name="De Tomaso A."/>
            <person name="Davidson B."/>
            <person name="Di Gregorio A."/>
            <person name="Gelpke M."/>
            <person name="Goodstein D.M."/>
            <person name="Harafuji N."/>
            <person name="Hastings K.E."/>
            <person name="Ho I."/>
            <person name="Hotta K."/>
            <person name="Huang W."/>
            <person name="Kawashima T."/>
            <person name="Lemaire P."/>
            <person name="Martinez D."/>
            <person name="Meinertzhagen I.A."/>
            <person name="Necula S."/>
            <person name="Nonaka M."/>
            <person name="Putnam N."/>
            <person name="Rash S."/>
            <person name="Saiga H."/>
            <person name="Satake M."/>
            <person name="Terry A."/>
            <person name="Yamada L."/>
            <person name="Wang H.G."/>
            <person name="Awazu S."/>
            <person name="Azumi K."/>
            <person name="Boore J."/>
            <person name="Branno M."/>
            <person name="Chin-Bow S."/>
            <person name="DeSantis R."/>
            <person name="Doyle S."/>
            <person name="Francino P."/>
            <person name="Keys D.N."/>
            <person name="Haga S."/>
            <person name="Hayashi H."/>
            <person name="Hino K."/>
            <person name="Imai K.S."/>
            <person name="Inaba K."/>
            <person name="Kano S."/>
            <person name="Kobayashi K."/>
            <person name="Kobayashi M."/>
            <person name="Lee B.I."/>
            <person name="Makabe K.W."/>
            <person name="Manohar C."/>
            <person name="Matassi G."/>
            <person name="Medina M."/>
            <person name="Mochizuki Y."/>
            <person name="Mount S."/>
            <person name="Morishita T."/>
            <person name="Miura S."/>
            <person name="Nakayama A."/>
            <person name="Nishizaka S."/>
            <person name="Nomoto H."/>
            <person name="Ohta F."/>
            <person name="Oishi K."/>
            <person name="Rigoutsos I."/>
            <person name="Sano M."/>
            <person name="Sasaki A."/>
            <person name="Sasakura Y."/>
            <person name="Shoguchi E."/>
            <person name="Shin-i T."/>
            <person name="Spagnuolo A."/>
            <person name="Stainier D."/>
            <person name="Suzuki M.M."/>
            <person name="Tassy O."/>
            <person name="Takatori N."/>
            <person name="Tokuoka M."/>
            <person name="Yagi K."/>
            <person name="Yoshizaki F."/>
            <person name="Wada S."/>
            <person name="Zhang C."/>
            <person name="Hyatt P.D."/>
            <person name="Larimer F."/>
            <person name="Detter C."/>
            <person name="Doggett N."/>
            <person name="Glavina T."/>
            <person name="Hawkins T."/>
            <person name="Richardson P."/>
            <person name="Lucas S."/>
            <person name="Kohara Y."/>
            <person name="Levine M."/>
            <person name="Satoh N."/>
            <person name="Rokhsar D.S."/>
        </authorList>
    </citation>
    <scope>NUCLEOTIDE SEQUENCE [LARGE SCALE GENOMIC DNA]</scope>
</reference>
<protein>
    <submittedName>
        <fullName evidence="1">Uncharacterized protein</fullName>
    </submittedName>
</protein>